<proteinExistence type="predicted"/>
<name>A0A6M1RW76_9HYPH</name>
<feature type="DNA-binding region" description="H-T-H motif" evidence="4">
    <location>
        <begin position="32"/>
        <end position="51"/>
    </location>
</feature>
<keyword evidence="3" id="KW-0804">Transcription</keyword>
<evidence type="ECO:0000259" key="5">
    <source>
        <dbReference type="PROSITE" id="PS50977"/>
    </source>
</evidence>
<dbReference type="Pfam" id="PF00440">
    <property type="entry name" value="TetR_N"/>
    <property type="match status" value="1"/>
</dbReference>
<dbReference type="InterPro" id="IPR001647">
    <property type="entry name" value="HTH_TetR"/>
</dbReference>
<comment type="caution">
    <text evidence="6">The sequence shown here is derived from an EMBL/GenBank/DDBJ whole genome shotgun (WGS) entry which is preliminary data.</text>
</comment>
<keyword evidence="7" id="KW-1185">Reference proteome</keyword>
<evidence type="ECO:0000313" key="6">
    <source>
        <dbReference type="EMBL" id="NGO65752.1"/>
    </source>
</evidence>
<feature type="domain" description="HTH tetR-type" evidence="5">
    <location>
        <begin position="9"/>
        <end position="69"/>
    </location>
</feature>
<dbReference type="AlphaFoldDB" id="A0A6M1RW76"/>
<evidence type="ECO:0000256" key="3">
    <source>
        <dbReference type="ARBA" id="ARBA00023163"/>
    </source>
</evidence>
<dbReference type="EMBL" id="JAAKZH010000006">
    <property type="protein sequence ID" value="NGO65752.1"/>
    <property type="molecule type" value="Genomic_DNA"/>
</dbReference>
<dbReference type="GO" id="GO:0000976">
    <property type="term" value="F:transcription cis-regulatory region binding"/>
    <property type="evidence" value="ECO:0007669"/>
    <property type="project" value="TreeGrafter"/>
</dbReference>
<organism evidence="6 7">
    <name type="scientific">Rhizobium daejeonense</name>
    <dbReference type="NCBI Taxonomy" id="240521"/>
    <lineage>
        <taxon>Bacteria</taxon>
        <taxon>Pseudomonadati</taxon>
        <taxon>Pseudomonadota</taxon>
        <taxon>Alphaproteobacteria</taxon>
        <taxon>Hyphomicrobiales</taxon>
        <taxon>Rhizobiaceae</taxon>
        <taxon>Rhizobium/Agrobacterium group</taxon>
        <taxon>Rhizobium</taxon>
    </lineage>
</organism>
<keyword evidence="1" id="KW-0805">Transcription regulation</keyword>
<dbReference type="RefSeq" id="WP_163898504.1">
    <property type="nucleotide sequence ID" value="NZ_CP048426.1"/>
</dbReference>
<dbReference type="InterPro" id="IPR050109">
    <property type="entry name" value="HTH-type_TetR-like_transc_reg"/>
</dbReference>
<evidence type="ECO:0000256" key="2">
    <source>
        <dbReference type="ARBA" id="ARBA00023125"/>
    </source>
</evidence>
<dbReference type="PROSITE" id="PS50977">
    <property type="entry name" value="HTH_TETR_2"/>
    <property type="match status" value="1"/>
</dbReference>
<dbReference type="PROSITE" id="PS01081">
    <property type="entry name" value="HTH_TETR_1"/>
    <property type="match status" value="1"/>
</dbReference>
<evidence type="ECO:0000313" key="7">
    <source>
        <dbReference type="Proteomes" id="UP000477849"/>
    </source>
</evidence>
<dbReference type="InterPro" id="IPR009057">
    <property type="entry name" value="Homeodomain-like_sf"/>
</dbReference>
<dbReference type="PRINTS" id="PR00455">
    <property type="entry name" value="HTHTETR"/>
</dbReference>
<sequence length="201" mass="22110">MRRTKEQAAETSRQILQAAEDLFLEKGYEDVTLEEIAALAGVTRGAVHWHFKNKQGLLLALRDAAQEPFRILADELAPNNGAASLKKLGDIIADIFDQMENDPRQQGLIRGMIRLDIALSEKDEPGGSTFREEINSIFVRIFQAVERDTGMPSPWTPQKAASMVSATISGLVIEWALGKGGFNISPDGSLYIRTILASLTK</sequence>
<dbReference type="PANTHER" id="PTHR30055:SF240">
    <property type="entry name" value="HTH-TYPE TRANSCRIPTIONAL REGULATOR ACRR"/>
    <property type="match status" value="1"/>
</dbReference>
<evidence type="ECO:0000256" key="4">
    <source>
        <dbReference type="PROSITE-ProRule" id="PRU00335"/>
    </source>
</evidence>
<dbReference type="SUPFAM" id="SSF46689">
    <property type="entry name" value="Homeodomain-like"/>
    <property type="match status" value="1"/>
</dbReference>
<protein>
    <submittedName>
        <fullName evidence="6">TetR/AcrR family transcriptional regulator</fullName>
    </submittedName>
</protein>
<dbReference type="Proteomes" id="UP000477849">
    <property type="component" value="Unassembled WGS sequence"/>
</dbReference>
<evidence type="ECO:0000256" key="1">
    <source>
        <dbReference type="ARBA" id="ARBA00023015"/>
    </source>
</evidence>
<dbReference type="Gene3D" id="1.10.357.10">
    <property type="entry name" value="Tetracycline Repressor, domain 2"/>
    <property type="match status" value="1"/>
</dbReference>
<keyword evidence="2 4" id="KW-0238">DNA-binding</keyword>
<dbReference type="InterPro" id="IPR023772">
    <property type="entry name" value="DNA-bd_HTH_TetR-type_CS"/>
</dbReference>
<reference evidence="6 7" key="1">
    <citation type="submission" date="2020-02" db="EMBL/GenBank/DDBJ databases">
        <title>Genome sequence of the type strain CCBAU10050 of Rhizobium daejeonense.</title>
        <authorList>
            <person name="Gao J."/>
            <person name="Sun J."/>
        </authorList>
    </citation>
    <scope>NUCLEOTIDE SEQUENCE [LARGE SCALE GENOMIC DNA]</scope>
    <source>
        <strain evidence="6 7">CCBAU10050</strain>
    </source>
</reference>
<dbReference type="GO" id="GO:0003700">
    <property type="term" value="F:DNA-binding transcription factor activity"/>
    <property type="evidence" value="ECO:0007669"/>
    <property type="project" value="TreeGrafter"/>
</dbReference>
<dbReference type="PANTHER" id="PTHR30055">
    <property type="entry name" value="HTH-TYPE TRANSCRIPTIONAL REGULATOR RUTR"/>
    <property type="match status" value="1"/>
</dbReference>
<gene>
    <name evidence="6" type="ORF">G6N76_18940</name>
</gene>
<accession>A0A6M1RW76</accession>